<name>A0A7G9GEU7_9FIRM</name>
<feature type="transmembrane region" description="Helical" evidence="1">
    <location>
        <begin position="203"/>
        <end position="223"/>
    </location>
</feature>
<dbReference type="KEGG" id="whj:H9Q79_03305"/>
<dbReference type="Pfam" id="PF22564">
    <property type="entry name" value="HAAS"/>
    <property type="match status" value="1"/>
</dbReference>
<dbReference type="Proteomes" id="UP000515860">
    <property type="component" value="Chromosome"/>
</dbReference>
<sequence>MTSMDRELMERYIYQVVRRLPREQRREVSLELQELISDMADVAGSMEEALEKLGNPAEFAKKYQDDTHHLIGPEYYDTYLWFLKIVLLCTLIPIVAVSVIEGIRDGLAGYEASYAGAAVPVAIHILANTIGNCIVSCVGAFGGVTLVFAVMERQKVKLDIRKEKEWSVNDLGGEDSGGKGRWTPEALTPVPHKKAIIKRSDSIVSIVFIVIFCVLLIFAPQFFSAVFSEDGSVVTVPVFNLQQWGIILPLIVASLLIGLADEILRLVVGCYCRLVMFSNIICGGLQILLAVLLLKVFPFWNPAFWGEVGVRLGEQMEGAADLLRYWNGALVSDIILAVICVATLAEIVTTIYKTLRYGEDH</sequence>
<proteinExistence type="predicted"/>
<evidence type="ECO:0000313" key="3">
    <source>
        <dbReference type="Proteomes" id="UP000515860"/>
    </source>
</evidence>
<dbReference type="AlphaFoldDB" id="A0A7G9GEU7"/>
<feature type="transmembrane region" description="Helical" evidence="1">
    <location>
        <begin position="79"/>
        <end position="100"/>
    </location>
</feature>
<keyword evidence="1" id="KW-0472">Membrane</keyword>
<keyword evidence="1" id="KW-0812">Transmembrane</keyword>
<evidence type="ECO:0000313" key="2">
    <source>
        <dbReference type="EMBL" id="QNM09329.1"/>
    </source>
</evidence>
<keyword evidence="3" id="KW-1185">Reference proteome</keyword>
<feature type="transmembrane region" description="Helical" evidence="1">
    <location>
        <begin position="133"/>
        <end position="151"/>
    </location>
</feature>
<keyword evidence="1" id="KW-1133">Transmembrane helix</keyword>
<accession>A0A7G9GEU7</accession>
<feature type="transmembrane region" description="Helical" evidence="1">
    <location>
        <begin position="276"/>
        <end position="297"/>
    </location>
</feature>
<reference evidence="2 3" key="1">
    <citation type="submission" date="2020-08" db="EMBL/GenBank/DDBJ databases">
        <authorList>
            <person name="Liu C."/>
            <person name="Sun Q."/>
        </authorList>
    </citation>
    <scope>NUCLEOTIDE SEQUENCE [LARGE SCALE GENOMIC DNA]</scope>
    <source>
        <strain evidence="2 3">NSJ-29</strain>
    </source>
</reference>
<dbReference type="EMBL" id="CP060635">
    <property type="protein sequence ID" value="QNM09329.1"/>
    <property type="molecule type" value="Genomic_DNA"/>
</dbReference>
<dbReference type="RefSeq" id="WP_118645957.1">
    <property type="nucleotide sequence ID" value="NZ_CP060635.1"/>
</dbReference>
<protein>
    <submittedName>
        <fullName evidence="2">Uncharacterized protein</fullName>
    </submittedName>
</protein>
<organism evidence="2 3">
    <name type="scientific">Wansuia hejianensis</name>
    <dbReference type="NCBI Taxonomy" id="2763667"/>
    <lineage>
        <taxon>Bacteria</taxon>
        <taxon>Bacillati</taxon>
        <taxon>Bacillota</taxon>
        <taxon>Clostridia</taxon>
        <taxon>Lachnospirales</taxon>
        <taxon>Lachnospiraceae</taxon>
        <taxon>Wansuia</taxon>
    </lineage>
</organism>
<feature type="transmembrane region" description="Helical" evidence="1">
    <location>
        <begin position="334"/>
        <end position="355"/>
    </location>
</feature>
<evidence type="ECO:0000256" key="1">
    <source>
        <dbReference type="SAM" id="Phobius"/>
    </source>
</evidence>
<feature type="transmembrane region" description="Helical" evidence="1">
    <location>
        <begin position="243"/>
        <end position="264"/>
    </location>
</feature>
<gene>
    <name evidence="2" type="ORF">H9Q79_03305</name>
</gene>